<dbReference type="Pfam" id="PF01165">
    <property type="entry name" value="Ribosomal_S21"/>
    <property type="match status" value="1"/>
</dbReference>
<feature type="region of interest" description="Disordered" evidence="4">
    <location>
        <begin position="12"/>
        <end position="123"/>
    </location>
</feature>
<evidence type="ECO:0000256" key="2">
    <source>
        <dbReference type="ARBA" id="ARBA00022980"/>
    </source>
</evidence>
<dbReference type="OrthoDB" id="2501249at2759"/>
<feature type="compositionally biased region" description="Polar residues" evidence="4">
    <location>
        <begin position="92"/>
        <end position="101"/>
    </location>
</feature>
<dbReference type="GO" id="GO:0070124">
    <property type="term" value="P:mitochondrial translational initiation"/>
    <property type="evidence" value="ECO:0007669"/>
    <property type="project" value="TreeGrafter"/>
</dbReference>
<sequence>MDGSSIVRLAVRSQRAAGTSTFRSTRSPYAYQRHPWTPHGTRIGSAQFTRSVSSSPQHRKDGKPAAQDRDGSMDGMANMLDKTLDMSKGIPTVSSGRQSHFASRLMQEEQKSEGSGGAALARTPKSMSNSITDMLQDIAAMGPKPRGSTKGVRMDTSTMRDPTPAPGSQASRIARDMQQLPLPLSVRLGPNLGRTVKVNPVRNIDAGKAFRQLDILCNRNRVRADFHRQRFHERPGLRRKRLKRERWRRHFKEGFKGMVALVKKMKKQGW</sequence>
<dbReference type="GO" id="GO:0003735">
    <property type="term" value="F:structural constituent of ribosome"/>
    <property type="evidence" value="ECO:0007669"/>
    <property type="project" value="InterPro"/>
</dbReference>
<keyword evidence="2 5" id="KW-0689">Ribosomal protein</keyword>
<accession>A0A2K1QYL1</accession>
<keyword evidence="3" id="KW-0687">Ribonucleoprotein</keyword>
<dbReference type="GO" id="GO:0005763">
    <property type="term" value="C:mitochondrial small ribosomal subunit"/>
    <property type="evidence" value="ECO:0007669"/>
    <property type="project" value="TreeGrafter"/>
</dbReference>
<evidence type="ECO:0000256" key="4">
    <source>
        <dbReference type="SAM" id="MobiDB-lite"/>
    </source>
</evidence>
<keyword evidence="6" id="KW-1185">Reference proteome</keyword>
<dbReference type="Proteomes" id="UP000243797">
    <property type="component" value="Unassembled WGS sequence"/>
</dbReference>
<proteinExistence type="inferred from homology"/>
<organism evidence="5 6">
    <name type="scientific">Sphaceloma murrayae</name>
    <dbReference type="NCBI Taxonomy" id="2082308"/>
    <lineage>
        <taxon>Eukaryota</taxon>
        <taxon>Fungi</taxon>
        <taxon>Dikarya</taxon>
        <taxon>Ascomycota</taxon>
        <taxon>Pezizomycotina</taxon>
        <taxon>Dothideomycetes</taxon>
        <taxon>Dothideomycetidae</taxon>
        <taxon>Myriangiales</taxon>
        <taxon>Elsinoaceae</taxon>
        <taxon>Sphaceloma</taxon>
    </lineage>
</organism>
<feature type="compositionally biased region" description="Polar residues" evidence="4">
    <location>
        <begin position="44"/>
        <end position="56"/>
    </location>
</feature>
<feature type="compositionally biased region" description="Polar residues" evidence="4">
    <location>
        <begin position="16"/>
        <end position="27"/>
    </location>
</feature>
<protein>
    <submittedName>
        <fullName evidence="5">37S ribosomal protein mrp21, mitochondrial</fullName>
    </submittedName>
</protein>
<evidence type="ECO:0000313" key="6">
    <source>
        <dbReference type="Proteomes" id="UP000243797"/>
    </source>
</evidence>
<dbReference type="PANTHER" id="PTHR41237">
    <property type="entry name" value="37S RIBOSOMAL PROTEIN MRP21, MITOCHONDRIAL"/>
    <property type="match status" value="1"/>
</dbReference>
<dbReference type="AlphaFoldDB" id="A0A2K1QYL1"/>
<evidence type="ECO:0000256" key="3">
    <source>
        <dbReference type="ARBA" id="ARBA00023274"/>
    </source>
</evidence>
<dbReference type="InterPro" id="IPR001911">
    <property type="entry name" value="Ribosomal_bS21"/>
</dbReference>
<feature type="compositionally biased region" description="Polar residues" evidence="4">
    <location>
        <begin position="155"/>
        <end position="171"/>
    </location>
</feature>
<name>A0A2K1QYL1_9PEZI</name>
<feature type="compositionally biased region" description="Basic and acidic residues" evidence="4">
    <location>
        <begin position="58"/>
        <end position="72"/>
    </location>
</feature>
<reference evidence="5 6" key="1">
    <citation type="submission" date="2017-06" db="EMBL/GenBank/DDBJ databases">
        <title>Draft genome sequence of a variant of Elsinoe murrayae.</title>
        <authorList>
            <person name="Cheng Q."/>
        </authorList>
    </citation>
    <scope>NUCLEOTIDE SEQUENCE [LARGE SCALE GENOMIC DNA]</scope>
    <source>
        <strain evidence="5 6">CQ-2017a</strain>
    </source>
</reference>
<gene>
    <name evidence="5" type="ORF">CAC42_5591</name>
</gene>
<dbReference type="STRING" id="2082308.A0A2K1QYL1"/>
<dbReference type="EMBL" id="NKHZ01000025">
    <property type="protein sequence ID" value="PNS20141.1"/>
    <property type="molecule type" value="Genomic_DNA"/>
</dbReference>
<feature type="region of interest" description="Disordered" evidence="4">
    <location>
        <begin position="140"/>
        <end position="171"/>
    </location>
</feature>
<evidence type="ECO:0000256" key="1">
    <source>
        <dbReference type="ARBA" id="ARBA00006640"/>
    </source>
</evidence>
<comment type="similarity">
    <text evidence="1">Belongs to the bacterial ribosomal protein bS21 family.</text>
</comment>
<dbReference type="InterPro" id="IPR052837">
    <property type="entry name" value="Mitoribosomal_bS21"/>
</dbReference>
<comment type="caution">
    <text evidence="5">The sequence shown here is derived from an EMBL/GenBank/DDBJ whole genome shotgun (WGS) entry which is preliminary data.</text>
</comment>
<dbReference type="PANTHER" id="PTHR41237:SF1">
    <property type="entry name" value="SMALL RIBOSOMAL SUBUNIT PROTEIN BS21M"/>
    <property type="match status" value="1"/>
</dbReference>
<dbReference type="InParanoid" id="A0A2K1QYL1"/>
<evidence type="ECO:0000313" key="5">
    <source>
        <dbReference type="EMBL" id="PNS20141.1"/>
    </source>
</evidence>